<dbReference type="GO" id="GO:0016740">
    <property type="term" value="F:transferase activity"/>
    <property type="evidence" value="ECO:0007669"/>
    <property type="project" value="UniProtKB-KW"/>
</dbReference>
<feature type="domain" description="Glycosyltransferase 2-like" evidence="2">
    <location>
        <begin position="8"/>
        <end position="144"/>
    </location>
</feature>
<dbReference type="Proteomes" id="UP000231414">
    <property type="component" value="Unassembled WGS sequence"/>
</dbReference>
<evidence type="ECO:0000259" key="2">
    <source>
        <dbReference type="Pfam" id="PF00535"/>
    </source>
</evidence>
<comment type="caution">
    <text evidence="3">The sequence shown here is derived from an EMBL/GenBank/DDBJ whole genome shotgun (WGS) entry which is preliminary data.</text>
</comment>
<evidence type="ECO:0000256" key="1">
    <source>
        <dbReference type="SAM" id="Phobius"/>
    </source>
</evidence>
<protein>
    <submittedName>
        <fullName evidence="3">Glycosyltransferase family 2 protein</fullName>
    </submittedName>
</protein>
<dbReference type="Gene3D" id="3.90.550.10">
    <property type="entry name" value="Spore Coat Polysaccharide Biosynthesis Protein SpsA, Chain A"/>
    <property type="match status" value="1"/>
</dbReference>
<keyword evidence="1" id="KW-1133">Transmembrane helix</keyword>
<dbReference type="PANTHER" id="PTHR10859:SF105">
    <property type="entry name" value="DOLICHYL-PHOSPHATE BETA-D-MANNOSYLTRANSFERASE"/>
    <property type="match status" value="1"/>
</dbReference>
<dbReference type="GO" id="GO:0006487">
    <property type="term" value="P:protein N-linked glycosylation"/>
    <property type="evidence" value="ECO:0007669"/>
    <property type="project" value="TreeGrafter"/>
</dbReference>
<dbReference type="SUPFAM" id="SSF53448">
    <property type="entry name" value="Nucleotide-diphospho-sugar transferases"/>
    <property type="match status" value="1"/>
</dbReference>
<keyword evidence="1" id="KW-0472">Membrane</keyword>
<dbReference type="InterPro" id="IPR029044">
    <property type="entry name" value="Nucleotide-diphossugar_trans"/>
</dbReference>
<evidence type="ECO:0000313" key="3">
    <source>
        <dbReference type="EMBL" id="PIS20810.1"/>
    </source>
</evidence>
<sequence>MYKGKTISISVPAYNVESLIGPTIETIPNYIDYIIVTNDASKDSTQTVVQKYIQKDTRVTLINSEINEGVGASIIKGHQCGVEKGADIMVVMAGDNQMNPKYLPLLLDTVIIDKADYAKGNRFINVKELKQMPKKRIIGNIGATLLVKFASGYWSVADPLNGYTAITTETYRKVPLQKIGKRYTFETSMLIQLGILRKKVRDINIPAYYGKEVSHIKIVRDSIETIHTTLKGAWERLFINYGLLAFHPVCVYLSTGLLLLFLSGITGLWLLIQSLGKPSATAATALVPTILLVIGIQFINQAIIIDIQNEPK</sequence>
<dbReference type="AlphaFoldDB" id="A0A2H0X7A4"/>
<dbReference type="PANTHER" id="PTHR10859">
    <property type="entry name" value="GLYCOSYL TRANSFERASE"/>
    <property type="match status" value="1"/>
</dbReference>
<keyword evidence="3" id="KW-0808">Transferase</keyword>
<dbReference type="Pfam" id="PF00535">
    <property type="entry name" value="Glycos_transf_2"/>
    <property type="match status" value="1"/>
</dbReference>
<feature type="transmembrane region" description="Helical" evidence="1">
    <location>
        <begin position="284"/>
        <end position="305"/>
    </location>
</feature>
<reference evidence="4" key="1">
    <citation type="submission" date="2017-09" db="EMBL/GenBank/DDBJ databases">
        <title>Depth-based differentiation of microbial function through sediment-hosted aquifers and enrichment of novel symbionts in the deep terrestrial subsurface.</title>
        <authorList>
            <person name="Probst A.J."/>
            <person name="Ladd B."/>
            <person name="Jarett J.K."/>
            <person name="Geller-Mcgrath D.E."/>
            <person name="Sieber C.M.K."/>
            <person name="Emerson J.B."/>
            <person name="Anantharaman K."/>
            <person name="Thomas B.C."/>
            <person name="Malmstrom R."/>
            <person name="Stieglmeier M."/>
            <person name="Klingl A."/>
            <person name="Woyke T."/>
            <person name="Ryan C.M."/>
            <person name="Banfield J.F."/>
        </authorList>
    </citation>
    <scope>NUCLEOTIDE SEQUENCE [LARGE SCALE GENOMIC DNA]</scope>
</reference>
<keyword evidence="1" id="KW-0812">Transmembrane</keyword>
<proteinExistence type="predicted"/>
<feature type="transmembrane region" description="Helical" evidence="1">
    <location>
        <begin position="251"/>
        <end position="272"/>
    </location>
</feature>
<accession>A0A2H0X7A4</accession>
<organism evidence="3 4">
    <name type="scientific">candidate division WWE3 bacterium CG08_land_8_20_14_0_20_43_13</name>
    <dbReference type="NCBI Taxonomy" id="1975087"/>
    <lineage>
        <taxon>Bacteria</taxon>
        <taxon>Katanobacteria</taxon>
    </lineage>
</organism>
<dbReference type="InterPro" id="IPR001173">
    <property type="entry name" value="Glyco_trans_2-like"/>
</dbReference>
<evidence type="ECO:0000313" key="4">
    <source>
        <dbReference type="Proteomes" id="UP000231414"/>
    </source>
</evidence>
<gene>
    <name evidence="3" type="ORF">COT52_01855</name>
</gene>
<dbReference type="CDD" id="cd04179">
    <property type="entry name" value="DPM_DPG-synthase_like"/>
    <property type="match status" value="1"/>
</dbReference>
<name>A0A2H0X7A4_UNCKA</name>
<dbReference type="EMBL" id="PEYW01000028">
    <property type="protein sequence ID" value="PIS20810.1"/>
    <property type="molecule type" value="Genomic_DNA"/>
</dbReference>